<evidence type="ECO:0000313" key="3">
    <source>
        <dbReference type="Proteomes" id="UP000044841"/>
    </source>
</evidence>
<keyword evidence="3" id="KW-1185">Reference proteome</keyword>
<dbReference type="GO" id="GO:0010181">
    <property type="term" value="F:FMN binding"/>
    <property type="evidence" value="ECO:0007669"/>
    <property type="project" value="InterPro"/>
</dbReference>
<dbReference type="PANTHER" id="PTHR28243">
    <property type="entry name" value="AGL049CP"/>
    <property type="match status" value="1"/>
</dbReference>
<sequence>MSSLSLSPRWLGHLTAILSEHKKATTFALATVDTDGKYHIPRVRHLIYRGILTSHPARPLLIATTDIRSPKVHQLHSHSSTTGPTAEIAWWIAEAIVQFRFLARVHVLPAPSHPLYSEFPFNKLSQNHGGDSGPDAPEKAKDWEALRIRTFNALSPPIRASFARPIPGSPLENPADADKWPEVLPEAGKEESEEEKKNMKEALKNISLLIFEPLQVDFVEFGVVPNRRTQWTFDGEKWDKQALVP</sequence>
<proteinExistence type="predicted"/>
<dbReference type="AlphaFoldDB" id="A0A0K6FMR9"/>
<dbReference type="Proteomes" id="UP000044841">
    <property type="component" value="Unassembled WGS sequence"/>
</dbReference>
<dbReference type="PANTHER" id="PTHR28243:SF1">
    <property type="entry name" value="PYRIDOXAMINE 5'-PHOSPHATE OXIDASE ALR4036 FAMILY FMN-BINDING DOMAIN-CONTAINING PROTEIN"/>
    <property type="match status" value="1"/>
</dbReference>
<name>A0A0K6FMR9_9AGAM</name>
<evidence type="ECO:0000259" key="1">
    <source>
        <dbReference type="Pfam" id="PF12766"/>
    </source>
</evidence>
<feature type="domain" description="Pyridoxamine 5'-phosphate oxidase Alr4036 family FMN-binding" evidence="1">
    <location>
        <begin position="9"/>
        <end position="107"/>
    </location>
</feature>
<dbReference type="InterPro" id="IPR024624">
    <property type="entry name" value="Pyridox_Oxase_Alr4036_FMN-bd"/>
</dbReference>
<protein>
    <recommendedName>
        <fullName evidence="1">Pyridoxamine 5'-phosphate oxidase Alr4036 family FMN-binding domain-containing protein</fullName>
    </recommendedName>
</protein>
<dbReference type="SUPFAM" id="SSF50475">
    <property type="entry name" value="FMN-binding split barrel"/>
    <property type="match status" value="1"/>
</dbReference>
<dbReference type="Pfam" id="PF12766">
    <property type="entry name" value="Pyridox_oxase_2"/>
    <property type="match status" value="1"/>
</dbReference>
<evidence type="ECO:0000313" key="2">
    <source>
        <dbReference type="EMBL" id="CUA67397.1"/>
    </source>
</evidence>
<reference evidence="2 3" key="1">
    <citation type="submission" date="2015-07" db="EMBL/GenBank/DDBJ databases">
        <authorList>
            <person name="Noorani M."/>
        </authorList>
    </citation>
    <scope>NUCLEOTIDE SEQUENCE [LARGE SCALE GENOMIC DNA]</scope>
    <source>
        <strain evidence="2">BBA 69670</strain>
    </source>
</reference>
<accession>A0A0K6FMR9</accession>
<dbReference type="InterPro" id="IPR012349">
    <property type="entry name" value="Split_barrel_FMN-bd"/>
</dbReference>
<dbReference type="EMBL" id="CYGV01000113">
    <property type="protein sequence ID" value="CUA67397.1"/>
    <property type="molecule type" value="Genomic_DNA"/>
</dbReference>
<gene>
    <name evidence="2" type="ORF">RSOLAG22IIIB_03039</name>
</gene>
<dbReference type="Gene3D" id="2.30.110.10">
    <property type="entry name" value="Electron Transport, Fmn-binding Protein, Chain A"/>
    <property type="match status" value="1"/>
</dbReference>
<organism evidence="2 3">
    <name type="scientific">Rhizoctonia solani</name>
    <dbReference type="NCBI Taxonomy" id="456999"/>
    <lineage>
        <taxon>Eukaryota</taxon>
        <taxon>Fungi</taxon>
        <taxon>Dikarya</taxon>
        <taxon>Basidiomycota</taxon>
        <taxon>Agaricomycotina</taxon>
        <taxon>Agaricomycetes</taxon>
        <taxon>Cantharellales</taxon>
        <taxon>Ceratobasidiaceae</taxon>
        <taxon>Rhizoctonia</taxon>
    </lineage>
</organism>